<dbReference type="PROSITE" id="PS50977">
    <property type="entry name" value="HTH_TETR_2"/>
    <property type="match status" value="1"/>
</dbReference>
<evidence type="ECO:0000313" key="5">
    <source>
        <dbReference type="Proteomes" id="UP000032352"/>
    </source>
</evidence>
<name>A0AAE9Z289_9GAMM</name>
<organism evidence="4 5">
    <name type="scientific">Thalassomonas viridans</name>
    <dbReference type="NCBI Taxonomy" id="137584"/>
    <lineage>
        <taxon>Bacteria</taxon>
        <taxon>Pseudomonadati</taxon>
        <taxon>Pseudomonadota</taxon>
        <taxon>Gammaproteobacteria</taxon>
        <taxon>Alteromonadales</taxon>
        <taxon>Colwelliaceae</taxon>
        <taxon>Thalassomonas</taxon>
    </lineage>
</organism>
<reference evidence="4 5" key="2">
    <citation type="journal article" date="2022" name="Mar. Drugs">
        <title>Bioassay-Guided Fractionation Leads to the Detection of Cholic Acid Generated by the Rare Thalassomonas sp.</title>
        <authorList>
            <person name="Pheiffer F."/>
            <person name="Schneider Y.K."/>
            <person name="Hansen E.H."/>
            <person name="Andersen J.H."/>
            <person name="Isaksson J."/>
            <person name="Busche T."/>
            <person name="R C."/>
            <person name="Kalinowski J."/>
            <person name="Zyl L.V."/>
            <person name="Trindade M."/>
        </authorList>
    </citation>
    <scope>NUCLEOTIDE SEQUENCE [LARGE SCALE GENOMIC DNA]</scope>
    <source>
        <strain evidence="4 5">XOM25</strain>
    </source>
</reference>
<protein>
    <submittedName>
        <fullName evidence="4">TetR/AcrR family transcriptional regulator</fullName>
    </submittedName>
</protein>
<dbReference type="Gene3D" id="1.10.357.10">
    <property type="entry name" value="Tetracycline Repressor, domain 2"/>
    <property type="match status" value="1"/>
</dbReference>
<keyword evidence="5" id="KW-1185">Reference proteome</keyword>
<evidence type="ECO:0000256" key="2">
    <source>
        <dbReference type="PROSITE-ProRule" id="PRU00335"/>
    </source>
</evidence>
<dbReference type="InterPro" id="IPR001647">
    <property type="entry name" value="HTH_TetR"/>
</dbReference>
<dbReference type="RefSeq" id="WP_044838419.1">
    <property type="nucleotide sequence ID" value="NZ_CP059733.1"/>
</dbReference>
<dbReference type="AlphaFoldDB" id="A0AAE9Z289"/>
<dbReference type="Proteomes" id="UP000032352">
    <property type="component" value="Chromosome"/>
</dbReference>
<feature type="DNA-binding region" description="H-T-H motif" evidence="2">
    <location>
        <begin position="33"/>
        <end position="52"/>
    </location>
</feature>
<reference evidence="4 5" key="1">
    <citation type="journal article" date="2015" name="Genome Announc.">
        <title>Draft Genome Sequences of Marine Isolates of Thalassomonas viridans and Thalassomonas actiniarum.</title>
        <authorList>
            <person name="Olonade I."/>
            <person name="van Zyl L.J."/>
            <person name="Trindade M."/>
        </authorList>
    </citation>
    <scope>NUCLEOTIDE SEQUENCE [LARGE SCALE GENOMIC DNA]</scope>
    <source>
        <strain evidence="4 5">XOM25</strain>
    </source>
</reference>
<dbReference type="Pfam" id="PF00440">
    <property type="entry name" value="TetR_N"/>
    <property type="match status" value="1"/>
</dbReference>
<gene>
    <name evidence="4" type="ORF">SG34_000450</name>
</gene>
<dbReference type="PRINTS" id="PR00455">
    <property type="entry name" value="HTHTETR"/>
</dbReference>
<dbReference type="KEGG" id="tvd:SG34_000450"/>
<dbReference type="EMBL" id="CP059733">
    <property type="protein sequence ID" value="WDE05456.1"/>
    <property type="molecule type" value="Genomic_DNA"/>
</dbReference>
<dbReference type="SUPFAM" id="SSF46689">
    <property type="entry name" value="Homeodomain-like"/>
    <property type="match status" value="1"/>
</dbReference>
<evidence type="ECO:0000259" key="3">
    <source>
        <dbReference type="PROSITE" id="PS50977"/>
    </source>
</evidence>
<accession>A0AAE9Z289</accession>
<feature type="domain" description="HTH tetR-type" evidence="3">
    <location>
        <begin position="10"/>
        <end position="70"/>
    </location>
</feature>
<proteinExistence type="predicted"/>
<dbReference type="InterPro" id="IPR023772">
    <property type="entry name" value="DNA-bd_HTH_TetR-type_CS"/>
</dbReference>
<sequence>MAPAPKYTMQEQELMILDAAEKSIENSSLLDFTMSAIAKGAGLSMGSVYKHVQSKEDVLIALAANMYTNEADMYHTVLTLPLTIPEKIIATNLIDRNKVHTYSFEGQLDNLVSSAALLKRGSLMWIERMRNNSKKIEHEFDRLYSDAAQSGEFISGMAAVEEIGLLFWSLTAGYFQLVRQHQSLLQGDDAAASGALLALAPDAPHIRGLKRMLNAYEWRQPLTQQGIEKACRLLEEIDFR</sequence>
<dbReference type="PROSITE" id="PS01081">
    <property type="entry name" value="HTH_TETR_1"/>
    <property type="match status" value="1"/>
</dbReference>
<dbReference type="GO" id="GO:0003677">
    <property type="term" value="F:DNA binding"/>
    <property type="evidence" value="ECO:0007669"/>
    <property type="project" value="UniProtKB-UniRule"/>
</dbReference>
<keyword evidence="1 2" id="KW-0238">DNA-binding</keyword>
<evidence type="ECO:0000256" key="1">
    <source>
        <dbReference type="ARBA" id="ARBA00023125"/>
    </source>
</evidence>
<evidence type="ECO:0000313" key="4">
    <source>
        <dbReference type="EMBL" id="WDE05456.1"/>
    </source>
</evidence>
<dbReference type="InterPro" id="IPR009057">
    <property type="entry name" value="Homeodomain-like_sf"/>
</dbReference>